<organism evidence="3 4">
    <name type="scientific">Candidatus Syntrophocurvum alkaliphilum</name>
    <dbReference type="NCBI Taxonomy" id="2293317"/>
    <lineage>
        <taxon>Bacteria</taxon>
        <taxon>Bacillati</taxon>
        <taxon>Bacillota</taxon>
        <taxon>Clostridia</taxon>
        <taxon>Eubacteriales</taxon>
        <taxon>Syntrophomonadaceae</taxon>
        <taxon>Candidatus Syntrophocurvum</taxon>
    </lineage>
</organism>
<feature type="domain" description="TadE-like" evidence="2">
    <location>
        <begin position="15"/>
        <end position="57"/>
    </location>
</feature>
<protein>
    <recommendedName>
        <fullName evidence="2">TadE-like domain-containing protein</fullName>
    </recommendedName>
</protein>
<gene>
    <name evidence="3" type="ORF">SYNTR_1519</name>
</gene>
<sequence length="136" mass="15537">MIQKIRKKFTKREEGQALVEMALVIPILLLFFMGIFEFGRIFGSLMVINNLARDGVRHGVVGNNDTQIEELIYENITWLDEENVTITITPTYSQRSKGEALEVNVDYTVPIIMPFISGVLPNPFPLSANYTMRVER</sequence>
<name>A0A6I6DH29_9FIRM</name>
<evidence type="ECO:0000313" key="3">
    <source>
        <dbReference type="EMBL" id="QGU00113.1"/>
    </source>
</evidence>
<dbReference type="KEGG" id="salq:SYNTR_1519"/>
<dbReference type="RefSeq" id="WP_156203932.1">
    <property type="nucleotide sequence ID" value="NZ_CP046457.1"/>
</dbReference>
<feature type="transmembrane region" description="Helical" evidence="1">
    <location>
        <begin position="21"/>
        <end position="43"/>
    </location>
</feature>
<evidence type="ECO:0000259" key="2">
    <source>
        <dbReference type="Pfam" id="PF07811"/>
    </source>
</evidence>
<proteinExistence type="predicted"/>
<evidence type="ECO:0000256" key="1">
    <source>
        <dbReference type="SAM" id="Phobius"/>
    </source>
</evidence>
<keyword evidence="4" id="KW-1185">Reference proteome</keyword>
<evidence type="ECO:0000313" key="4">
    <source>
        <dbReference type="Proteomes" id="UP000426444"/>
    </source>
</evidence>
<dbReference type="Proteomes" id="UP000426444">
    <property type="component" value="Chromosome"/>
</dbReference>
<reference evidence="4" key="1">
    <citation type="journal article" date="2019" name="Microbiology">
        <title>Complete Genome Sequence of an Uncultured Bacterium of the Candidate Phylum Bipolaricaulota.</title>
        <authorList>
            <person name="Kadnikov V.V."/>
            <person name="Mardanov A.V."/>
            <person name="Beletsky A.V."/>
            <person name="Frank Y.A."/>
            <person name="Karnachuk O.V."/>
            <person name="Ravin N.V."/>
        </authorList>
    </citation>
    <scope>NUCLEOTIDE SEQUENCE [LARGE SCALE GENOMIC DNA]</scope>
</reference>
<dbReference type="EMBL" id="CP046457">
    <property type="protein sequence ID" value="QGU00113.1"/>
    <property type="molecule type" value="Genomic_DNA"/>
</dbReference>
<keyword evidence="1" id="KW-1133">Transmembrane helix</keyword>
<dbReference type="InterPro" id="IPR012495">
    <property type="entry name" value="TadE-like_dom"/>
</dbReference>
<keyword evidence="1" id="KW-0812">Transmembrane</keyword>
<accession>A0A6I6DH29</accession>
<dbReference type="OrthoDB" id="1683505at2"/>
<dbReference type="AlphaFoldDB" id="A0A6I6DH29"/>
<dbReference type="Pfam" id="PF07811">
    <property type="entry name" value="TadE"/>
    <property type="match status" value="1"/>
</dbReference>
<keyword evidence="1" id="KW-0472">Membrane</keyword>